<evidence type="ECO:0000256" key="2">
    <source>
        <dbReference type="SAM" id="MobiDB-lite"/>
    </source>
</evidence>
<dbReference type="GO" id="GO:0009820">
    <property type="term" value="P:alkaloid metabolic process"/>
    <property type="evidence" value="ECO:0007669"/>
    <property type="project" value="UniProtKB-KW"/>
</dbReference>
<dbReference type="Gene3D" id="3.40.50.150">
    <property type="entry name" value="Vaccinia Virus protein VP39"/>
    <property type="match status" value="2"/>
</dbReference>
<dbReference type="GO" id="GO:0008757">
    <property type="term" value="F:S-adenosylmethionine-dependent methyltransferase activity"/>
    <property type="evidence" value="ECO:0007669"/>
    <property type="project" value="InterPro"/>
</dbReference>
<dbReference type="OrthoDB" id="10006218at2759"/>
<keyword evidence="3" id="KW-0812">Transmembrane</keyword>
<dbReference type="InterPro" id="IPR013216">
    <property type="entry name" value="Methyltransf_11"/>
</dbReference>
<comment type="caution">
    <text evidence="5">The sequence shown here is derived from an EMBL/GenBank/DDBJ whole genome shotgun (WGS) entry which is preliminary data.</text>
</comment>
<accession>A0A5A7RDQ7</accession>
<keyword evidence="3" id="KW-0472">Membrane</keyword>
<dbReference type="AlphaFoldDB" id="A0A5A7RDQ7"/>
<feature type="compositionally biased region" description="Basic residues" evidence="2">
    <location>
        <begin position="1"/>
        <end position="17"/>
    </location>
</feature>
<dbReference type="SUPFAM" id="SSF81606">
    <property type="entry name" value="PP2C-like"/>
    <property type="match status" value="1"/>
</dbReference>
<keyword evidence="1" id="KW-0853">WD repeat</keyword>
<dbReference type="Gene3D" id="3.60.40.10">
    <property type="entry name" value="PPM-type phosphatase domain"/>
    <property type="match status" value="1"/>
</dbReference>
<reference evidence="6" key="1">
    <citation type="journal article" date="2019" name="Curr. Biol.">
        <title>Genome Sequence of Striga asiatica Provides Insight into the Evolution of Plant Parasitism.</title>
        <authorList>
            <person name="Yoshida S."/>
            <person name="Kim S."/>
            <person name="Wafula E.K."/>
            <person name="Tanskanen J."/>
            <person name="Kim Y.M."/>
            <person name="Honaas L."/>
            <person name="Yang Z."/>
            <person name="Spallek T."/>
            <person name="Conn C.E."/>
            <person name="Ichihashi Y."/>
            <person name="Cheong K."/>
            <person name="Cui S."/>
            <person name="Der J.P."/>
            <person name="Gundlach H."/>
            <person name="Jiao Y."/>
            <person name="Hori C."/>
            <person name="Ishida J.K."/>
            <person name="Kasahara H."/>
            <person name="Kiba T."/>
            <person name="Kim M.S."/>
            <person name="Koo N."/>
            <person name="Laohavisit A."/>
            <person name="Lee Y.H."/>
            <person name="Lumba S."/>
            <person name="McCourt P."/>
            <person name="Mortimer J.C."/>
            <person name="Mutuku J.M."/>
            <person name="Nomura T."/>
            <person name="Sasaki-Sekimoto Y."/>
            <person name="Seto Y."/>
            <person name="Wang Y."/>
            <person name="Wakatake T."/>
            <person name="Sakakibara H."/>
            <person name="Demura T."/>
            <person name="Yamaguchi S."/>
            <person name="Yoneyama K."/>
            <person name="Manabe R.I."/>
            <person name="Nelson D.C."/>
            <person name="Schulman A.H."/>
            <person name="Timko M.P."/>
            <person name="dePamphilis C.W."/>
            <person name="Choi D."/>
            <person name="Shirasu K."/>
        </authorList>
    </citation>
    <scope>NUCLEOTIDE SEQUENCE [LARGE SCALE GENOMIC DNA]</scope>
    <source>
        <strain evidence="6">cv. UVA1</strain>
    </source>
</reference>
<sequence length="1165" mass="130478">MVRSLKNPKKAKCKNKGSKSSSSNSGPTVEAKVWQPGVDKLEEGEELQCDPSAYNSLHALFEAEKSSYNYIGIFKLLNISGKRRELLPNKIDKDGSDMDSDSSDSDEDEGEYDSGSGSQFCSYESPSCRRREPHTCNAPKSSYFCFMGRYGSCSGKCLLLCIKENSYEMWDLSSQLKSLVESEAEAIHSGPTDSNQVPIVGFSGHKDEGDCKSNIHLWEPASDSTWNIDASPFVGHTASVEDLQWSPTEPFVFASCSVDGRIVIWDVRLGKSPAVSIKAHEADVNVITWNSLSNCMLASGSDDGTFSIRDLRLLKVPIIEIWGLSWERDEEEEAEFKATTKETVDAPTDLPPQLFFVHQPGGGKPSFLRNILVRLFLFCVLIIALRFAYVVTLRGESCDVGDFCFFSALPENLNVVAGVGQLAKPSSAAAVSSSGNSAPAAPKKIPDLWTTKNFQKSVQFYSSVFQDLISDAVLSPSFKTLCVDTQTGADVFALREIGVEDSIGISKKGFKPLVLQGQGFKQPFSSKTFDLVFCGVGVVEKSARRADFVAEVDRTLKPEGFLIIHTMANDTYSFESLLSLFNFCKLVKSRYIDGLNSKKPFVREIVLQRFTEEAGIKQVTENSSSNSANKCNVPSYKQELIKKSEPLIEEEPKKPWITLKKNAQKIKYLPSMVDISFKSRYIYVDVGARSYGSSIVSWFKKGYPKQNKTFEIFAIEADKTFYPDYKNKKGVTLLPYAAWVKNESLFFEINEDPGHKEVEKGRGMGRIQPVQSSGGSKSSDNIDEIQGFDFADWLKNSFSERDYVVMKMDVEGTEFELIPRLFETGAICLVDEVFVECHYNRFVSYYLEDERRIREHEDGDGVVLRGDSGARIRLQGSSKYVSMFSMQGKKGINQDAMTVWESFSGDKDMFLCGVFDGHGPSGHKVARYIRDLLPTKISKMYRQPCVECKATEIRENPESKNPLFLSWKARLTKCFHEMDEQLEGEASIESYCSGTTSVCVLRKGEHLIIANLGDSRAVLGKRDESNQLVFEQLSVDLKPNLPIGSSRRRAVTAKMLVEQARWAWRYKFPRSKIDDCAAVCLFFKSQRPFLSKSVSEKTHLSLNYAELDVRSYAGSMQSDDALDTVLNCKVDEESPAQDENRPPDEKGSSGLVRTTRRRRHERKTK</sequence>
<dbReference type="SUPFAM" id="SSF53335">
    <property type="entry name" value="S-adenosyl-L-methionine-dependent methyltransferases"/>
    <property type="match status" value="2"/>
</dbReference>
<dbReference type="Pfam" id="PF08241">
    <property type="entry name" value="Methyltransf_11"/>
    <property type="match status" value="1"/>
</dbReference>
<keyword evidence="3" id="KW-1133">Transmembrane helix</keyword>
<dbReference type="CDD" id="cd00143">
    <property type="entry name" value="PP2Cc"/>
    <property type="match status" value="1"/>
</dbReference>
<dbReference type="Pfam" id="PF00481">
    <property type="entry name" value="PP2C"/>
    <property type="match status" value="1"/>
</dbReference>
<dbReference type="InterPro" id="IPR001932">
    <property type="entry name" value="PPM-type_phosphatase-like_dom"/>
</dbReference>
<keyword evidence="5" id="KW-0808">Transferase</keyword>
<dbReference type="Gene3D" id="2.130.10.10">
    <property type="entry name" value="YVTN repeat-like/Quinoprotein amine dehydrogenase"/>
    <property type="match status" value="1"/>
</dbReference>
<dbReference type="PANTHER" id="PTHR44843:SF14">
    <property type="entry name" value="METHYLTRANSFERASE TYPE 11 DOMAIN-CONTAINING PROTEIN"/>
    <property type="match status" value="1"/>
</dbReference>
<gene>
    <name evidence="5" type="ORF">STAS_33447</name>
</gene>
<dbReference type="PROSITE" id="PS50082">
    <property type="entry name" value="WD_REPEATS_2"/>
    <property type="match status" value="1"/>
</dbReference>
<dbReference type="InterPro" id="IPR036322">
    <property type="entry name" value="WD40_repeat_dom_sf"/>
</dbReference>
<feature type="region of interest" description="Disordered" evidence="2">
    <location>
        <begin position="89"/>
        <end position="119"/>
    </location>
</feature>
<feature type="domain" description="PPM-type phosphatase" evidence="4">
    <location>
        <begin position="880"/>
        <end position="1165"/>
    </location>
</feature>
<evidence type="ECO:0000259" key="4">
    <source>
        <dbReference type="PROSITE" id="PS51746"/>
    </source>
</evidence>
<dbReference type="Proteomes" id="UP000325081">
    <property type="component" value="Unassembled WGS sequence"/>
</dbReference>
<dbReference type="GO" id="GO:0032259">
    <property type="term" value="P:methylation"/>
    <property type="evidence" value="ECO:0007669"/>
    <property type="project" value="UniProtKB-KW"/>
</dbReference>
<dbReference type="InterPro" id="IPR001680">
    <property type="entry name" value="WD40_rpt"/>
</dbReference>
<evidence type="ECO:0000256" key="3">
    <source>
        <dbReference type="SAM" id="Phobius"/>
    </source>
</evidence>
<dbReference type="PANTHER" id="PTHR44843">
    <property type="entry name" value="METHYLTRANSFERASE"/>
    <property type="match status" value="1"/>
</dbReference>
<feature type="compositionally biased region" description="Acidic residues" evidence="2">
    <location>
        <begin position="97"/>
        <end position="112"/>
    </location>
</feature>
<evidence type="ECO:0000313" key="5">
    <source>
        <dbReference type="EMBL" id="GER55759.1"/>
    </source>
</evidence>
<evidence type="ECO:0000313" key="6">
    <source>
        <dbReference type="Proteomes" id="UP000325081"/>
    </source>
</evidence>
<dbReference type="Pfam" id="PF25276">
    <property type="entry name" value="DUF7870"/>
    <property type="match status" value="2"/>
</dbReference>
<dbReference type="PROSITE" id="PS51746">
    <property type="entry name" value="PPM_2"/>
    <property type="match status" value="1"/>
</dbReference>
<name>A0A5A7RDQ7_STRAF</name>
<dbReference type="SUPFAM" id="SSF50978">
    <property type="entry name" value="WD40 repeat-like"/>
    <property type="match status" value="1"/>
</dbReference>
<protein>
    <submittedName>
        <fullName evidence="5">Methyltransferases</fullName>
    </submittedName>
</protein>
<dbReference type="InterPro" id="IPR015943">
    <property type="entry name" value="WD40/YVTN_repeat-like_dom_sf"/>
</dbReference>
<dbReference type="PROSITE" id="PS50294">
    <property type="entry name" value="WD_REPEATS_REGION"/>
    <property type="match status" value="1"/>
</dbReference>
<dbReference type="InterPro" id="IPR057192">
    <property type="entry name" value="DUF7870"/>
</dbReference>
<dbReference type="Pfam" id="PF00400">
    <property type="entry name" value="WD40"/>
    <property type="match status" value="2"/>
</dbReference>
<dbReference type="SMART" id="SM00320">
    <property type="entry name" value="WD40"/>
    <property type="match status" value="2"/>
</dbReference>
<keyword evidence="5" id="KW-0489">Methyltransferase</keyword>
<feature type="region of interest" description="Disordered" evidence="2">
    <location>
        <begin position="1"/>
        <end position="37"/>
    </location>
</feature>
<dbReference type="InterPro" id="IPR036457">
    <property type="entry name" value="PPM-type-like_dom_sf"/>
</dbReference>
<evidence type="ECO:0000256" key="1">
    <source>
        <dbReference type="PROSITE-ProRule" id="PRU00221"/>
    </source>
</evidence>
<keyword evidence="6" id="KW-1185">Reference proteome</keyword>
<dbReference type="EMBL" id="BKCP01012181">
    <property type="protein sequence ID" value="GER55759.1"/>
    <property type="molecule type" value="Genomic_DNA"/>
</dbReference>
<dbReference type="InterPro" id="IPR029063">
    <property type="entry name" value="SAM-dependent_MTases_sf"/>
</dbReference>
<feature type="compositionally biased region" description="Basic residues" evidence="2">
    <location>
        <begin position="1154"/>
        <end position="1165"/>
    </location>
</feature>
<dbReference type="SMART" id="SM00332">
    <property type="entry name" value="PP2Cc"/>
    <property type="match status" value="1"/>
</dbReference>
<feature type="transmembrane region" description="Helical" evidence="3">
    <location>
        <begin position="371"/>
        <end position="389"/>
    </location>
</feature>
<feature type="repeat" description="WD" evidence="1">
    <location>
        <begin position="233"/>
        <end position="275"/>
    </location>
</feature>
<feature type="non-terminal residue" evidence="5">
    <location>
        <position position="1165"/>
    </location>
</feature>
<feature type="compositionally biased region" description="Basic and acidic residues" evidence="2">
    <location>
        <begin position="1138"/>
        <end position="1147"/>
    </location>
</feature>
<proteinExistence type="predicted"/>
<feature type="region of interest" description="Disordered" evidence="2">
    <location>
        <begin position="1131"/>
        <end position="1165"/>
    </location>
</feature>
<organism evidence="5 6">
    <name type="scientific">Striga asiatica</name>
    <name type="common">Asiatic witchweed</name>
    <name type="synonym">Buchnera asiatica</name>
    <dbReference type="NCBI Taxonomy" id="4170"/>
    <lineage>
        <taxon>Eukaryota</taxon>
        <taxon>Viridiplantae</taxon>
        <taxon>Streptophyta</taxon>
        <taxon>Embryophyta</taxon>
        <taxon>Tracheophyta</taxon>
        <taxon>Spermatophyta</taxon>
        <taxon>Magnoliopsida</taxon>
        <taxon>eudicotyledons</taxon>
        <taxon>Gunneridae</taxon>
        <taxon>Pentapetalae</taxon>
        <taxon>asterids</taxon>
        <taxon>lamiids</taxon>
        <taxon>Lamiales</taxon>
        <taxon>Orobanchaceae</taxon>
        <taxon>Buchnereae</taxon>
        <taxon>Striga</taxon>
    </lineage>
</organism>